<reference evidence="2 3" key="1">
    <citation type="submission" date="2024-04" db="EMBL/GenBank/DDBJ databases">
        <title>Tritrichomonas musculus Genome.</title>
        <authorList>
            <person name="Alves-Ferreira E."/>
            <person name="Grigg M."/>
            <person name="Lorenzi H."/>
            <person name="Galac M."/>
        </authorList>
    </citation>
    <scope>NUCLEOTIDE SEQUENCE [LARGE SCALE GENOMIC DNA]</scope>
    <source>
        <strain evidence="2 3">EAF2021</strain>
    </source>
</reference>
<feature type="region of interest" description="Disordered" evidence="1">
    <location>
        <begin position="188"/>
        <end position="234"/>
    </location>
</feature>
<dbReference type="EMBL" id="JAPFFF010000017">
    <property type="protein sequence ID" value="KAK8863792.1"/>
    <property type="molecule type" value="Genomic_DNA"/>
</dbReference>
<organism evidence="2 3">
    <name type="scientific">Tritrichomonas musculus</name>
    <dbReference type="NCBI Taxonomy" id="1915356"/>
    <lineage>
        <taxon>Eukaryota</taxon>
        <taxon>Metamonada</taxon>
        <taxon>Parabasalia</taxon>
        <taxon>Tritrichomonadida</taxon>
        <taxon>Tritrichomonadidae</taxon>
        <taxon>Tritrichomonas</taxon>
    </lineage>
</organism>
<evidence type="ECO:0000313" key="2">
    <source>
        <dbReference type="EMBL" id="KAK8863792.1"/>
    </source>
</evidence>
<dbReference type="Proteomes" id="UP001470230">
    <property type="component" value="Unassembled WGS sequence"/>
</dbReference>
<evidence type="ECO:0000256" key="1">
    <source>
        <dbReference type="SAM" id="MobiDB-lite"/>
    </source>
</evidence>
<feature type="compositionally biased region" description="Low complexity" evidence="1">
    <location>
        <begin position="195"/>
        <end position="212"/>
    </location>
</feature>
<evidence type="ECO:0000313" key="3">
    <source>
        <dbReference type="Proteomes" id="UP001470230"/>
    </source>
</evidence>
<gene>
    <name evidence="2" type="ORF">M9Y10_011482</name>
</gene>
<protein>
    <submittedName>
        <fullName evidence="2">Uncharacterized protein</fullName>
    </submittedName>
</protein>
<feature type="region of interest" description="Disordered" evidence="1">
    <location>
        <begin position="125"/>
        <end position="148"/>
    </location>
</feature>
<sequence length="234" mass="26270">MIFIIFATLFILTVLVLVFRDSKIIRDLKAEYVRKTKPPNREPVNIKKSQLTTPYEFIYADPRNFSQPRDGKLDQYDFSLPTLPHRPSMYYSSNAFIANKRIIPTEPIDQPLADGSIVGNRRFYQQSRQKQNLSKQKKESAKHPSNQAIYDSSSRFYNNVFPTSYDQILSSAENPHVLPAVVKEKKVPVKPPTIATSSNSSANVSRTSSGLSLPPPPSSISSGSAFNFGNIGKK</sequence>
<accession>A0ABR2IJF5</accession>
<name>A0ABR2IJF5_9EUKA</name>
<proteinExistence type="predicted"/>
<comment type="caution">
    <text evidence="2">The sequence shown here is derived from an EMBL/GenBank/DDBJ whole genome shotgun (WGS) entry which is preliminary data.</text>
</comment>
<keyword evidence="3" id="KW-1185">Reference proteome</keyword>
<feature type="compositionally biased region" description="Polar residues" evidence="1">
    <location>
        <begin position="125"/>
        <end position="134"/>
    </location>
</feature>